<feature type="compositionally biased region" description="Low complexity" evidence="1">
    <location>
        <begin position="20"/>
        <end position="33"/>
    </location>
</feature>
<feature type="region of interest" description="Disordered" evidence="1">
    <location>
        <begin position="1"/>
        <end position="139"/>
    </location>
</feature>
<evidence type="ECO:0000256" key="1">
    <source>
        <dbReference type="SAM" id="MobiDB-lite"/>
    </source>
</evidence>
<dbReference type="GeneID" id="110303815"/>
<feature type="compositionally biased region" description="Basic and acidic residues" evidence="1">
    <location>
        <begin position="37"/>
        <end position="46"/>
    </location>
</feature>
<dbReference type="AlphaFoldDB" id="A0A6P5QCL1"/>
<dbReference type="RefSeq" id="XP_021030697.1">
    <property type="nucleotide sequence ID" value="XM_021175038.1"/>
</dbReference>
<gene>
    <name evidence="3" type="primary">LOC110303815</name>
</gene>
<dbReference type="Proteomes" id="UP000515126">
    <property type="component" value="Chromosome 10"/>
</dbReference>
<feature type="compositionally biased region" description="Polar residues" evidence="1">
    <location>
        <begin position="90"/>
        <end position="105"/>
    </location>
</feature>
<accession>A0A6P5QCL1</accession>
<feature type="compositionally biased region" description="Polar residues" evidence="1">
    <location>
        <begin position="114"/>
        <end position="126"/>
    </location>
</feature>
<organism evidence="2 3">
    <name type="scientific">Mus caroli</name>
    <name type="common">Ryukyu mouse</name>
    <name type="synonym">Ricefield mouse</name>
    <dbReference type="NCBI Taxonomy" id="10089"/>
    <lineage>
        <taxon>Eukaryota</taxon>
        <taxon>Metazoa</taxon>
        <taxon>Chordata</taxon>
        <taxon>Craniata</taxon>
        <taxon>Vertebrata</taxon>
        <taxon>Euteleostomi</taxon>
        <taxon>Mammalia</taxon>
        <taxon>Eutheria</taxon>
        <taxon>Euarchontoglires</taxon>
        <taxon>Glires</taxon>
        <taxon>Rodentia</taxon>
        <taxon>Myomorpha</taxon>
        <taxon>Muroidea</taxon>
        <taxon>Muridae</taxon>
        <taxon>Murinae</taxon>
        <taxon>Mus</taxon>
        <taxon>Mus</taxon>
    </lineage>
</organism>
<reference evidence="3" key="1">
    <citation type="submission" date="2025-08" db="UniProtKB">
        <authorList>
            <consortium name="RefSeq"/>
        </authorList>
    </citation>
    <scope>IDENTIFICATION</scope>
</reference>
<proteinExistence type="predicted"/>
<dbReference type="KEGG" id="mcal:110303815"/>
<sequence length="206" mass="21718">MNSSPRSRQEEDRGRGRDGLPGASPAAGDPDGANRTAAHDPWELRRPSRQAVQELRAGPALPPGPQPSCPAPWLQSCTSSAGMAPIQNPFGEQSTASRRSASSEGQRAEADTPTRFSSPSDASSRTGDPCPSCPNKNWGSPADSVFSGRRIHRPLGSTPLGCFLIRCSLGGSGSPWRLHGCCANKVRPEPPRDTVLALRGFKPLGS</sequence>
<feature type="compositionally biased region" description="Pro residues" evidence="1">
    <location>
        <begin position="60"/>
        <end position="70"/>
    </location>
</feature>
<keyword evidence="2" id="KW-1185">Reference proteome</keyword>
<protein>
    <submittedName>
        <fullName evidence="3">Uncharacterized protein LOC110303815</fullName>
    </submittedName>
</protein>
<evidence type="ECO:0000313" key="3">
    <source>
        <dbReference type="RefSeq" id="XP_021030697.1"/>
    </source>
</evidence>
<evidence type="ECO:0000313" key="2">
    <source>
        <dbReference type="Proteomes" id="UP000515126"/>
    </source>
</evidence>
<name>A0A6P5QCL1_MUSCR</name>
<feature type="compositionally biased region" description="Basic and acidic residues" evidence="1">
    <location>
        <begin position="7"/>
        <end position="18"/>
    </location>
</feature>